<dbReference type="EC" id="2.7.4.3" evidence="5 7"/>
<dbReference type="Gene3D" id="3.40.50.300">
    <property type="entry name" value="P-loop containing nucleotide triphosphate hydrolases"/>
    <property type="match status" value="2"/>
</dbReference>
<dbReference type="PATRIC" id="fig|1678841.3.peg.3662"/>
<feature type="binding site" evidence="5">
    <location>
        <begin position="11"/>
        <end position="16"/>
    </location>
    <ligand>
        <name>ATP</name>
        <dbReference type="ChEBI" id="CHEBI:30616"/>
    </ligand>
</feature>
<feature type="binding site" evidence="5">
    <location>
        <position position="340"/>
    </location>
    <ligand>
        <name>AMP</name>
        <dbReference type="ChEBI" id="CHEBI:456215"/>
    </ligand>
</feature>
<feature type="binding site" evidence="5">
    <location>
        <begin position="58"/>
        <end position="60"/>
    </location>
    <ligand>
        <name>AMP</name>
        <dbReference type="ChEBI" id="CHEBI:456215"/>
    </ligand>
</feature>
<evidence type="ECO:0000256" key="3">
    <source>
        <dbReference type="ARBA" id="ARBA00022741"/>
    </source>
</evidence>
<feature type="binding site" evidence="5">
    <location>
        <begin position="251"/>
        <end position="253"/>
    </location>
    <ligand>
        <name>AMP</name>
        <dbReference type="ChEBI" id="CHEBI:456215"/>
    </ligand>
</feature>
<protein>
    <recommendedName>
        <fullName evidence="5 7">Adenylate kinase</fullName>
        <shortName evidence="5">AK</shortName>
        <ecNumber evidence="5 7">2.7.4.3</ecNumber>
    </recommendedName>
    <alternativeName>
        <fullName evidence="5">ATP-AMP transphosphorylase</fullName>
    </alternativeName>
    <alternativeName>
        <fullName evidence="5">ATP:AMP phosphotransferase</fullName>
    </alternativeName>
    <alternativeName>
        <fullName evidence="5">Adenylate monophosphate kinase</fullName>
    </alternativeName>
</protein>
<dbReference type="Pfam" id="PF00406">
    <property type="entry name" value="ADK"/>
    <property type="match status" value="2"/>
</dbReference>
<name>A0A0S7BVU4_9BACT</name>
<keyword evidence="3 5" id="KW-0547">Nucleotide-binding</keyword>
<keyword evidence="4 5" id="KW-0418">Kinase</keyword>
<feature type="binding site" evidence="5">
    <location>
        <position position="286"/>
    </location>
    <ligand>
        <name>AMP</name>
        <dbReference type="ChEBI" id="CHEBI:456215"/>
    </ligand>
</feature>
<feature type="binding site" evidence="5">
    <location>
        <position position="145"/>
    </location>
    <ligand>
        <name>AMP</name>
        <dbReference type="ChEBI" id="CHEBI:456215"/>
    </ligand>
</feature>
<keyword evidence="1 5" id="KW-0808">Transferase</keyword>
<dbReference type="STRING" id="1678841.TBC1_12897"/>
<feature type="binding site" evidence="5">
    <location>
        <begin position="279"/>
        <end position="282"/>
    </location>
    <ligand>
        <name>AMP</name>
        <dbReference type="ChEBI" id="CHEBI:456215"/>
    </ligand>
</feature>
<keyword evidence="2 5" id="KW-0545">Nucleotide biosynthesis</keyword>
<feature type="binding site" evidence="5">
    <location>
        <position position="32"/>
    </location>
    <ligand>
        <name>AMP</name>
        <dbReference type="ChEBI" id="CHEBI:456215"/>
    </ligand>
</feature>
<comment type="domain">
    <text evidence="5">Consists of three domains, a large central CORE domain and two small peripheral domains, NMPbind and LID, which undergo movements during catalysis. The LID domain closes over the site of phosphoryl transfer upon ATP binding. Assembling and dissambling the active center during each catalytic cycle provides an effective means to prevent ATP hydrolysis.</text>
</comment>
<comment type="catalytic activity">
    <reaction evidence="5 7">
        <text>AMP + ATP = 2 ADP</text>
        <dbReference type="Rhea" id="RHEA:12973"/>
        <dbReference type="ChEBI" id="CHEBI:30616"/>
        <dbReference type="ChEBI" id="CHEBI:456215"/>
        <dbReference type="ChEBI" id="CHEBI:456216"/>
        <dbReference type="EC" id="2.7.4.3"/>
    </reaction>
</comment>
<dbReference type="EMBL" id="DF968183">
    <property type="protein sequence ID" value="GAP45077.1"/>
    <property type="molecule type" value="Genomic_DNA"/>
</dbReference>
<evidence type="ECO:0000256" key="1">
    <source>
        <dbReference type="ARBA" id="ARBA00022679"/>
    </source>
</evidence>
<dbReference type="SUPFAM" id="SSF52540">
    <property type="entry name" value="P-loop containing nucleoside triphosphate hydrolases"/>
    <property type="match status" value="2"/>
</dbReference>
<dbReference type="RefSeq" id="WP_062045167.1">
    <property type="nucleotide sequence ID" value="NZ_DF968183.1"/>
</dbReference>
<evidence type="ECO:0000256" key="6">
    <source>
        <dbReference type="RuleBase" id="RU003330"/>
    </source>
</evidence>
<dbReference type="NCBIfam" id="NF011100">
    <property type="entry name" value="PRK14527.1"/>
    <property type="match status" value="1"/>
</dbReference>
<dbReference type="GO" id="GO:0044209">
    <property type="term" value="P:AMP salvage"/>
    <property type="evidence" value="ECO:0007669"/>
    <property type="project" value="UniProtKB-UniRule"/>
</dbReference>
<evidence type="ECO:0000313" key="9">
    <source>
        <dbReference type="Proteomes" id="UP000053091"/>
    </source>
</evidence>
<dbReference type="GO" id="GO:0004017">
    <property type="term" value="F:AMP kinase activity"/>
    <property type="evidence" value="ECO:0007669"/>
    <property type="project" value="UniProtKB-UniRule"/>
</dbReference>
<keyword evidence="9" id="KW-1185">Reference proteome</keyword>
<feature type="binding site" evidence="5">
    <location>
        <begin position="86"/>
        <end position="89"/>
    </location>
    <ligand>
        <name>AMP</name>
        <dbReference type="ChEBI" id="CHEBI:456215"/>
    </ligand>
</feature>
<dbReference type="AlphaFoldDB" id="A0A0S7BVU4"/>
<comment type="subunit">
    <text evidence="5 7">Monomer.</text>
</comment>
<dbReference type="PROSITE" id="PS00113">
    <property type="entry name" value="ADENYLATE_KINASE"/>
    <property type="match status" value="1"/>
</dbReference>
<evidence type="ECO:0000256" key="7">
    <source>
        <dbReference type="RuleBase" id="RU003331"/>
    </source>
</evidence>
<dbReference type="UniPathway" id="UPA00588">
    <property type="reaction ID" value="UER00649"/>
</dbReference>
<feature type="binding site" evidence="5">
    <location>
        <position position="93"/>
    </location>
    <ligand>
        <name>AMP</name>
        <dbReference type="ChEBI" id="CHEBI:456215"/>
    </ligand>
</feature>
<reference evidence="8" key="1">
    <citation type="journal article" date="2015" name="Genome Announc.">
        <title>Draft Genome Sequence of Bacteroidales Strain TBC1, a Novel Isolate from a Methanogenic Wastewater Treatment System.</title>
        <authorList>
            <person name="Tourlousse D.M."/>
            <person name="Matsuura N."/>
            <person name="Sun L."/>
            <person name="Toyonaga M."/>
            <person name="Kuroda K."/>
            <person name="Ohashi A."/>
            <person name="Cruz R."/>
            <person name="Yamaguchi T."/>
            <person name="Sekiguchi Y."/>
        </authorList>
    </citation>
    <scope>NUCLEOTIDE SEQUENCE [LARGE SCALE GENOMIC DNA]</scope>
    <source>
        <strain evidence="8">TBC1</strain>
    </source>
</reference>
<dbReference type="PANTHER" id="PTHR23359">
    <property type="entry name" value="NUCLEOTIDE KINASE"/>
    <property type="match status" value="1"/>
</dbReference>
<dbReference type="NCBIfam" id="NF011104">
    <property type="entry name" value="PRK14531.1"/>
    <property type="match status" value="1"/>
</dbReference>
<dbReference type="InterPro" id="IPR033690">
    <property type="entry name" value="Adenylat_kinase_CS"/>
</dbReference>
<comment type="caution">
    <text evidence="5">Lacks conserved residue(s) required for the propagation of feature annotation.</text>
</comment>
<gene>
    <name evidence="5" type="primary">adk</name>
    <name evidence="8" type="ORF">TBC1_12897</name>
</gene>
<evidence type="ECO:0000256" key="4">
    <source>
        <dbReference type="ARBA" id="ARBA00022777"/>
    </source>
</evidence>
<feature type="binding site" evidence="5">
    <location>
        <position position="37"/>
    </location>
    <ligand>
        <name>AMP</name>
        <dbReference type="ChEBI" id="CHEBI:456215"/>
    </ligand>
</feature>
<dbReference type="NCBIfam" id="NF011105">
    <property type="entry name" value="PRK14532.1"/>
    <property type="match status" value="1"/>
</dbReference>
<feature type="binding site" evidence="5">
    <location>
        <position position="328"/>
    </location>
    <ligand>
        <name>AMP</name>
        <dbReference type="ChEBI" id="CHEBI:456215"/>
    </ligand>
</feature>
<proteinExistence type="inferred from homology"/>
<feature type="region of interest" description="NMP" evidence="5">
    <location>
        <begin position="224"/>
        <end position="253"/>
    </location>
</feature>
<comment type="function">
    <text evidence="5">Catalyzes the reversible transfer of the terminal phosphate group between ATP and AMP. Plays an important role in cellular energy homeostasis and in adenine nucleotide metabolism.</text>
</comment>
<dbReference type="Proteomes" id="UP000053091">
    <property type="component" value="Unassembled WGS sequence"/>
</dbReference>
<feature type="binding site" evidence="5">
    <location>
        <begin position="204"/>
        <end position="209"/>
    </location>
    <ligand>
        <name>ATP</name>
        <dbReference type="ChEBI" id="CHEBI:30616"/>
    </ligand>
</feature>
<comment type="similarity">
    <text evidence="5 6">Belongs to the adenylate kinase family.</text>
</comment>
<keyword evidence="5 7" id="KW-0067">ATP-binding</keyword>
<dbReference type="GO" id="GO:0005524">
    <property type="term" value="F:ATP binding"/>
    <property type="evidence" value="ECO:0007669"/>
    <property type="project" value="UniProtKB-UniRule"/>
</dbReference>
<evidence type="ECO:0000313" key="8">
    <source>
        <dbReference type="EMBL" id="GAP45077.1"/>
    </source>
</evidence>
<dbReference type="OrthoDB" id="9805030at2"/>
<feature type="binding site" evidence="5">
    <location>
        <position position="128"/>
    </location>
    <ligand>
        <name>ATP</name>
        <dbReference type="ChEBI" id="CHEBI:30616"/>
    </ligand>
</feature>
<feature type="binding site" evidence="5">
    <location>
        <position position="225"/>
    </location>
    <ligand>
        <name>AMP</name>
        <dbReference type="ChEBI" id="CHEBI:456215"/>
    </ligand>
</feature>
<dbReference type="GO" id="GO:0005737">
    <property type="term" value="C:cytoplasm"/>
    <property type="evidence" value="ECO:0007669"/>
    <property type="project" value="UniProtKB-SubCell"/>
</dbReference>
<sequence length="389" mass="43916">MLNIALFGPPGAGKGTQSALLVEKYKLAYISTGDLLRQEISEGSELGKKAKELIDRGQLVSDEMIVQLIEKRIIASADKNGILFDGFPRTMVQAYILEGLLLKLNTSLACMLSLEVPREELIARLLERGKISGRTDDNAEVIEFRLEEYNNKTKPVADFYKDRNKYIPIQGVGEISEVFDRLVQSIDNTLQKVWFNLVLTGAPGSGKGTQGRLLAKKYNLYYISTGSLLRREIKAGSEIGVKVKDIMDRGELVPDEIVIRLIESEIRQHNNVRGFVFKGFPRTIVQAYILDGLLRRLDSSVSYCIELNASTIESIKRLNARSKTPQARSYDMNTELIINRLEEYNEKTLPVADFYNKQHKFASLNAIGDEKLVFERLSEKVEAAMKMLR</sequence>
<feature type="binding site" evidence="5">
    <location>
        <position position="368"/>
    </location>
    <ligand>
        <name>ATP</name>
        <dbReference type="ChEBI" id="CHEBI:30616"/>
    </ligand>
</feature>
<evidence type="ECO:0000256" key="5">
    <source>
        <dbReference type="HAMAP-Rule" id="MF_00235"/>
    </source>
</evidence>
<dbReference type="InterPro" id="IPR027417">
    <property type="entry name" value="P-loop_NTPase"/>
</dbReference>
<feature type="binding site" evidence="5">
    <location>
        <position position="134"/>
    </location>
    <ligand>
        <name>AMP</name>
        <dbReference type="ChEBI" id="CHEBI:456215"/>
    </ligand>
</feature>
<feature type="binding site" evidence="5">
    <location>
        <position position="230"/>
    </location>
    <ligand>
        <name>AMP</name>
        <dbReference type="ChEBI" id="CHEBI:456215"/>
    </ligand>
</feature>
<dbReference type="PRINTS" id="PR00094">
    <property type="entry name" value="ADENYLTKNASE"/>
</dbReference>
<dbReference type="HAMAP" id="MF_00235">
    <property type="entry name" value="Adenylate_kinase_Adk"/>
    <property type="match status" value="2"/>
</dbReference>
<feature type="region of interest" description="NMP" evidence="5">
    <location>
        <begin position="31"/>
        <end position="60"/>
    </location>
</feature>
<organism evidence="8">
    <name type="scientific">Lentimicrobium saccharophilum</name>
    <dbReference type="NCBI Taxonomy" id="1678841"/>
    <lineage>
        <taxon>Bacteria</taxon>
        <taxon>Pseudomonadati</taxon>
        <taxon>Bacteroidota</taxon>
        <taxon>Bacteroidia</taxon>
        <taxon>Bacteroidales</taxon>
        <taxon>Lentimicrobiaceae</taxon>
        <taxon>Lentimicrobium</taxon>
    </lineage>
</organism>
<keyword evidence="5" id="KW-0963">Cytoplasm</keyword>
<feature type="binding site" evidence="5">
    <location>
        <position position="321"/>
    </location>
    <ligand>
        <name>ATP</name>
        <dbReference type="ChEBI" id="CHEBI:30616"/>
    </ligand>
</feature>
<accession>A0A0S7BVU4</accession>
<evidence type="ECO:0000256" key="2">
    <source>
        <dbReference type="ARBA" id="ARBA00022727"/>
    </source>
</evidence>
<dbReference type="NCBIfam" id="NF001381">
    <property type="entry name" value="PRK00279.1-3"/>
    <property type="match status" value="1"/>
</dbReference>
<dbReference type="CDD" id="cd01428">
    <property type="entry name" value="ADK"/>
    <property type="match status" value="2"/>
</dbReference>
<dbReference type="InterPro" id="IPR000850">
    <property type="entry name" value="Adenylat/UMP-CMP_kin"/>
</dbReference>
<comment type="subcellular location">
    <subcellularLocation>
        <location evidence="5 7">Cytoplasm</location>
    </subcellularLocation>
</comment>
<comment type="pathway">
    <text evidence="5">Purine metabolism; AMP biosynthesis via salvage pathway; AMP from ADP: step 1/1.</text>
</comment>
<feature type="binding site" evidence="5">
    <location>
        <position position="173"/>
    </location>
    <ligand>
        <name>ATP</name>
        <dbReference type="ChEBI" id="CHEBI:30616"/>
    </ligand>
</feature>